<evidence type="ECO:0000313" key="2">
    <source>
        <dbReference type="EMBL" id="RAZ73487.1"/>
    </source>
</evidence>
<organism evidence="2 3">
    <name type="scientific">Planococcus halotolerans</name>
    <dbReference type="NCBI Taxonomy" id="2233542"/>
    <lineage>
        <taxon>Bacteria</taxon>
        <taxon>Bacillati</taxon>
        <taxon>Bacillota</taxon>
        <taxon>Bacilli</taxon>
        <taxon>Bacillales</taxon>
        <taxon>Caryophanaceae</taxon>
        <taxon>Planococcus</taxon>
    </lineage>
</organism>
<accession>A0A365KK35</accession>
<keyword evidence="3" id="KW-1185">Reference proteome</keyword>
<reference evidence="2 3" key="1">
    <citation type="submission" date="2018-06" db="EMBL/GenBank/DDBJ databases">
        <title>The draft genome sequences of strains SCU63 and S1.</title>
        <authorList>
            <person name="Gan L."/>
        </authorList>
    </citation>
    <scope>NUCLEOTIDE SEQUENCE [LARGE SCALE GENOMIC DNA]</scope>
    <source>
        <strain evidence="2 3">SCU63</strain>
    </source>
</reference>
<feature type="coiled-coil region" evidence="1">
    <location>
        <begin position="1"/>
        <end position="31"/>
    </location>
</feature>
<keyword evidence="1" id="KW-0175">Coiled coil</keyword>
<evidence type="ECO:0000313" key="3">
    <source>
        <dbReference type="Proteomes" id="UP000251002"/>
    </source>
</evidence>
<name>A0A365KK35_9BACL</name>
<dbReference type="Proteomes" id="UP000251002">
    <property type="component" value="Unassembled WGS sequence"/>
</dbReference>
<comment type="caution">
    <text evidence="2">The sequence shown here is derived from an EMBL/GenBank/DDBJ whole genome shotgun (WGS) entry which is preliminary data.</text>
</comment>
<evidence type="ECO:0000256" key="1">
    <source>
        <dbReference type="SAM" id="Coils"/>
    </source>
</evidence>
<gene>
    <name evidence="2" type="ORF">DP120_17300</name>
</gene>
<dbReference type="EMBL" id="QLZR01000010">
    <property type="protein sequence ID" value="RAZ73487.1"/>
    <property type="molecule type" value="Genomic_DNA"/>
</dbReference>
<protein>
    <submittedName>
        <fullName evidence="2">Uncharacterized protein</fullName>
    </submittedName>
</protein>
<proteinExistence type="predicted"/>
<sequence>MANNIEKITSIEEQIAKLKEKQKMIEQQMHKNIGQEVLKAWNVESEQEAIEWIQKLAVQVNRKEDGNETRDHHEQQS</sequence>
<dbReference type="AlphaFoldDB" id="A0A365KK35"/>
<dbReference type="RefSeq" id="WP_112224884.1">
    <property type="nucleotide sequence ID" value="NZ_QLZR01000010.1"/>
</dbReference>